<keyword evidence="2" id="KW-1185">Reference proteome</keyword>
<evidence type="ECO:0000313" key="1">
    <source>
        <dbReference type="EMBL" id="RRA94879.1"/>
    </source>
</evidence>
<dbReference type="EMBL" id="RQTJ01000013">
    <property type="protein sequence ID" value="RRA94879.1"/>
    <property type="molecule type" value="Genomic_DNA"/>
</dbReference>
<sequence>MKISSLKGLFLLLLPICIVLFFSFRKSTFLSVEGKFGTFCLSCKAYESGSAVGTYGFGLAYCDDNIKEMSNQINYDEIEKFKVFLKDKGLSNLLDRVVKIEQTLKSNNTEKYFTAVKDYSNEIELLNVEDKEMVLAYFK</sequence>
<protein>
    <submittedName>
        <fullName evidence="1">Uncharacterized protein</fullName>
    </submittedName>
</protein>
<dbReference type="AlphaFoldDB" id="A0A3P1B1E7"/>
<name>A0A3P1B1E7_9FLAO</name>
<comment type="caution">
    <text evidence="1">The sequence shown here is derived from an EMBL/GenBank/DDBJ whole genome shotgun (WGS) entry which is preliminary data.</text>
</comment>
<reference evidence="1 2" key="1">
    <citation type="submission" date="2018-11" db="EMBL/GenBank/DDBJ databases">
        <title>Flavobacterium sp. nov., YIM 102796 draft genome.</title>
        <authorList>
            <person name="Li G."/>
            <person name="Jiang Y."/>
        </authorList>
    </citation>
    <scope>NUCLEOTIDE SEQUENCE [LARGE SCALE GENOMIC DNA]</scope>
    <source>
        <strain evidence="1 2">YIM 102796</strain>
    </source>
</reference>
<proteinExistence type="predicted"/>
<organism evidence="1 2">
    <name type="scientific">Paenimyroides viscosum</name>
    <dbReference type="NCBI Taxonomy" id="2488729"/>
    <lineage>
        <taxon>Bacteria</taxon>
        <taxon>Pseudomonadati</taxon>
        <taxon>Bacteroidota</taxon>
        <taxon>Flavobacteriia</taxon>
        <taxon>Flavobacteriales</taxon>
        <taxon>Flavobacteriaceae</taxon>
        <taxon>Paenimyroides</taxon>
    </lineage>
</organism>
<accession>A0A3P1B1E7</accession>
<dbReference type="Proteomes" id="UP000268372">
    <property type="component" value="Unassembled WGS sequence"/>
</dbReference>
<gene>
    <name evidence="1" type="ORF">EG242_07615</name>
</gene>
<dbReference type="OrthoDB" id="9866528at2"/>
<evidence type="ECO:0000313" key="2">
    <source>
        <dbReference type="Proteomes" id="UP000268372"/>
    </source>
</evidence>
<dbReference type="RefSeq" id="WP_124899303.1">
    <property type="nucleotide sequence ID" value="NZ_RQTJ01000013.1"/>
</dbReference>